<dbReference type="Proteomes" id="UP000243378">
    <property type="component" value="Unassembled WGS sequence"/>
</dbReference>
<dbReference type="InterPro" id="IPR036388">
    <property type="entry name" value="WH-like_DNA-bd_sf"/>
</dbReference>
<dbReference type="EMBL" id="FNBM01000001">
    <property type="protein sequence ID" value="SDE90506.1"/>
    <property type="molecule type" value="Genomic_DNA"/>
</dbReference>
<dbReference type="Pfam" id="PF07729">
    <property type="entry name" value="FCD"/>
    <property type="match status" value="1"/>
</dbReference>
<keyword evidence="3" id="KW-0804">Transcription</keyword>
<accession>A0A1G7GQW0</accession>
<evidence type="ECO:0000313" key="6">
    <source>
        <dbReference type="Proteomes" id="UP000243378"/>
    </source>
</evidence>
<organism evidence="5 6">
    <name type="scientific">Phytopseudomonas seleniipraecipitans</name>
    <dbReference type="NCBI Taxonomy" id="640205"/>
    <lineage>
        <taxon>Bacteria</taxon>
        <taxon>Pseudomonadati</taxon>
        <taxon>Pseudomonadota</taxon>
        <taxon>Gammaproteobacteria</taxon>
        <taxon>Pseudomonadales</taxon>
        <taxon>Pseudomonadaceae</taxon>
        <taxon>Phytopseudomonas</taxon>
    </lineage>
</organism>
<feature type="domain" description="HTH gntR-type" evidence="4">
    <location>
        <begin position="18"/>
        <end position="85"/>
    </location>
</feature>
<protein>
    <submittedName>
        <fullName evidence="5">DNA-binding transcriptional regulator, GntR family</fullName>
    </submittedName>
</protein>
<dbReference type="Pfam" id="PF00392">
    <property type="entry name" value="GntR"/>
    <property type="match status" value="1"/>
</dbReference>
<dbReference type="PROSITE" id="PS50949">
    <property type="entry name" value="HTH_GNTR"/>
    <property type="match status" value="1"/>
</dbReference>
<dbReference type="GO" id="GO:0003700">
    <property type="term" value="F:DNA-binding transcription factor activity"/>
    <property type="evidence" value="ECO:0007669"/>
    <property type="project" value="InterPro"/>
</dbReference>
<dbReference type="GO" id="GO:0003677">
    <property type="term" value="F:DNA binding"/>
    <property type="evidence" value="ECO:0007669"/>
    <property type="project" value="UniProtKB-KW"/>
</dbReference>
<proteinExistence type="predicted"/>
<evidence type="ECO:0000256" key="2">
    <source>
        <dbReference type="ARBA" id="ARBA00023125"/>
    </source>
</evidence>
<dbReference type="InterPro" id="IPR008920">
    <property type="entry name" value="TF_FadR/GntR_C"/>
</dbReference>
<dbReference type="SMART" id="SM00345">
    <property type="entry name" value="HTH_GNTR"/>
    <property type="match status" value="2"/>
</dbReference>
<dbReference type="Gene3D" id="1.20.120.530">
    <property type="entry name" value="GntR ligand-binding domain-like"/>
    <property type="match status" value="1"/>
</dbReference>
<dbReference type="AlphaFoldDB" id="A0A1G7GQW0"/>
<dbReference type="InterPro" id="IPR011711">
    <property type="entry name" value="GntR_C"/>
</dbReference>
<dbReference type="Gene3D" id="1.10.10.10">
    <property type="entry name" value="Winged helix-like DNA-binding domain superfamily/Winged helix DNA-binding domain"/>
    <property type="match status" value="2"/>
</dbReference>
<name>A0A1G7GQW0_9GAMM</name>
<keyword evidence="2 5" id="KW-0238">DNA-binding</keyword>
<dbReference type="SUPFAM" id="SSF48008">
    <property type="entry name" value="GntR ligand-binding domain-like"/>
    <property type="match status" value="1"/>
</dbReference>
<dbReference type="RefSeq" id="WP_244153340.1">
    <property type="nucleotide sequence ID" value="NZ_FNBM01000001.1"/>
</dbReference>
<sequence length="317" mass="36464">MLTSHAKAQDSTHSMTLTALQKRVAREIIAYVRHERLPVGHHLAESQLAQTLNTSRTPVKLVLGHLTERGMLKHDRNRGFFLARAADDLNDLVLEIAEAEEHSVYMKFVELRVARQLPEHISEIDLMRQFDVSRSELRSALLRMQQEGWAEQRTGQGWKMLPVIDSVEAYEESFTFRVTIEPAGLLSPTFQVDQKVLALCRQQQEYIAETGYLSMTTQELFEANSKFHEILAGFSGNRFLLQSLKRLNGLRRLVEYRVDLPRPTRRKQVLEHLEILDLIERGDRLGAADRLRAHLEGARRNKLNPALLERLGLQSED</sequence>
<evidence type="ECO:0000256" key="1">
    <source>
        <dbReference type="ARBA" id="ARBA00023015"/>
    </source>
</evidence>
<dbReference type="STRING" id="640205.SAMN05216381_0297"/>
<evidence type="ECO:0000313" key="5">
    <source>
        <dbReference type="EMBL" id="SDE90506.1"/>
    </source>
</evidence>
<dbReference type="SUPFAM" id="SSF46785">
    <property type="entry name" value="Winged helix' DNA-binding domain"/>
    <property type="match status" value="2"/>
</dbReference>
<dbReference type="InterPro" id="IPR036390">
    <property type="entry name" value="WH_DNA-bd_sf"/>
</dbReference>
<dbReference type="InterPro" id="IPR000524">
    <property type="entry name" value="Tscrpt_reg_HTH_GntR"/>
</dbReference>
<gene>
    <name evidence="5" type="ORF">SAMN05216381_0297</name>
</gene>
<dbReference type="PANTHER" id="PTHR43537:SF51">
    <property type="entry name" value="HTH-TYPE TRANSCRIPTIONAL REGULATOR LGOR-RELATED"/>
    <property type="match status" value="1"/>
</dbReference>
<keyword evidence="1" id="KW-0805">Transcription regulation</keyword>
<dbReference type="PANTHER" id="PTHR43537">
    <property type="entry name" value="TRANSCRIPTIONAL REGULATOR, GNTR FAMILY"/>
    <property type="match status" value="1"/>
</dbReference>
<dbReference type="SMART" id="SM00895">
    <property type="entry name" value="FCD"/>
    <property type="match status" value="1"/>
</dbReference>
<evidence type="ECO:0000259" key="4">
    <source>
        <dbReference type="PROSITE" id="PS50949"/>
    </source>
</evidence>
<reference evidence="5 6" key="1">
    <citation type="submission" date="2016-10" db="EMBL/GenBank/DDBJ databases">
        <authorList>
            <person name="de Groot N.N."/>
        </authorList>
    </citation>
    <scope>NUCLEOTIDE SEQUENCE [LARGE SCALE GENOMIC DNA]</scope>
    <source>
        <strain evidence="5 6">LMG 25475</strain>
    </source>
</reference>
<evidence type="ECO:0000256" key="3">
    <source>
        <dbReference type="ARBA" id="ARBA00023163"/>
    </source>
</evidence>